<keyword evidence="2 4" id="KW-0863">Zinc-finger</keyword>
<dbReference type="GO" id="GO:0008270">
    <property type="term" value="F:zinc ion binding"/>
    <property type="evidence" value="ECO:0007669"/>
    <property type="project" value="UniProtKB-KW"/>
</dbReference>
<dbReference type="GO" id="GO:0006357">
    <property type="term" value="P:regulation of transcription by RNA polymerase II"/>
    <property type="evidence" value="ECO:0007669"/>
    <property type="project" value="TreeGrafter"/>
</dbReference>
<comment type="caution">
    <text evidence="6">The sequence shown here is derived from an EMBL/GenBank/DDBJ whole genome shotgun (WGS) entry which is preliminary data.</text>
</comment>
<organism evidence="6">
    <name type="scientific">Sesamum latifolium</name>
    <dbReference type="NCBI Taxonomy" id="2727402"/>
    <lineage>
        <taxon>Eukaryota</taxon>
        <taxon>Viridiplantae</taxon>
        <taxon>Streptophyta</taxon>
        <taxon>Embryophyta</taxon>
        <taxon>Tracheophyta</taxon>
        <taxon>Spermatophyta</taxon>
        <taxon>Magnoliopsida</taxon>
        <taxon>eudicotyledons</taxon>
        <taxon>Gunneridae</taxon>
        <taxon>Pentapetalae</taxon>
        <taxon>asterids</taxon>
        <taxon>lamiids</taxon>
        <taxon>Lamiales</taxon>
        <taxon>Pedaliaceae</taxon>
        <taxon>Sesamum</taxon>
    </lineage>
</organism>
<keyword evidence="3" id="KW-0862">Zinc</keyword>
<evidence type="ECO:0000256" key="1">
    <source>
        <dbReference type="ARBA" id="ARBA00022723"/>
    </source>
</evidence>
<name>A0AAW2UU98_9LAMI</name>
<accession>A0AAW2UU98</accession>
<evidence type="ECO:0000256" key="4">
    <source>
        <dbReference type="PROSITE-ProRule" id="PRU00027"/>
    </source>
</evidence>
<dbReference type="PROSITE" id="PS50808">
    <property type="entry name" value="ZF_BED"/>
    <property type="match status" value="1"/>
</dbReference>
<proteinExistence type="predicted"/>
<sequence length="174" mass="20288">MSRNSLHCFAALKLKLNLYSNGKGKLEEEMRSEDEMRLEDEGISYILPKESQSQRPKRKETCKRSKVWDHFIAYTNSEGKPRARCKYCERTYAVDPSKNDTSTMNNHLKACKKHSQNTFVASNQTITSFYQSVTGDVRESSSHLKFNQEAIRQALVRMFIVDELPFKFVENEKF</sequence>
<dbReference type="InterPro" id="IPR036236">
    <property type="entry name" value="Znf_C2H2_sf"/>
</dbReference>
<protein>
    <recommendedName>
        <fullName evidence="5">BED-type domain-containing protein</fullName>
    </recommendedName>
</protein>
<dbReference type="InterPro" id="IPR003656">
    <property type="entry name" value="Znf_BED"/>
</dbReference>
<evidence type="ECO:0000256" key="3">
    <source>
        <dbReference type="ARBA" id="ARBA00022833"/>
    </source>
</evidence>
<dbReference type="EMBL" id="JACGWN010000011">
    <property type="protein sequence ID" value="KAL0420834.1"/>
    <property type="molecule type" value="Genomic_DNA"/>
</dbReference>
<dbReference type="AlphaFoldDB" id="A0AAW2UU98"/>
<gene>
    <name evidence="6" type="ORF">Slati_3106300</name>
</gene>
<reference evidence="6" key="1">
    <citation type="submission" date="2020-06" db="EMBL/GenBank/DDBJ databases">
        <authorList>
            <person name="Li T."/>
            <person name="Hu X."/>
            <person name="Zhang T."/>
            <person name="Song X."/>
            <person name="Zhang H."/>
            <person name="Dai N."/>
            <person name="Sheng W."/>
            <person name="Hou X."/>
            <person name="Wei L."/>
        </authorList>
    </citation>
    <scope>NUCLEOTIDE SEQUENCE</scope>
    <source>
        <strain evidence="6">KEN1</strain>
        <tissue evidence="6">Leaf</tissue>
    </source>
</reference>
<dbReference type="PANTHER" id="PTHR34396:SF27">
    <property type="entry name" value="OS08G0208700 PROTEIN"/>
    <property type="match status" value="1"/>
</dbReference>
<dbReference type="InterPro" id="IPR053031">
    <property type="entry name" value="Cuticle_assoc_protein"/>
</dbReference>
<dbReference type="GO" id="GO:0005634">
    <property type="term" value="C:nucleus"/>
    <property type="evidence" value="ECO:0007669"/>
    <property type="project" value="TreeGrafter"/>
</dbReference>
<reference evidence="6" key="2">
    <citation type="journal article" date="2024" name="Plant">
        <title>Genomic evolution and insights into agronomic trait innovations of Sesamum species.</title>
        <authorList>
            <person name="Miao H."/>
            <person name="Wang L."/>
            <person name="Qu L."/>
            <person name="Liu H."/>
            <person name="Sun Y."/>
            <person name="Le M."/>
            <person name="Wang Q."/>
            <person name="Wei S."/>
            <person name="Zheng Y."/>
            <person name="Lin W."/>
            <person name="Duan Y."/>
            <person name="Cao H."/>
            <person name="Xiong S."/>
            <person name="Wang X."/>
            <person name="Wei L."/>
            <person name="Li C."/>
            <person name="Ma Q."/>
            <person name="Ju M."/>
            <person name="Zhao R."/>
            <person name="Li G."/>
            <person name="Mu C."/>
            <person name="Tian Q."/>
            <person name="Mei H."/>
            <person name="Zhang T."/>
            <person name="Gao T."/>
            <person name="Zhang H."/>
        </authorList>
    </citation>
    <scope>NUCLEOTIDE SEQUENCE</scope>
    <source>
        <strain evidence="6">KEN1</strain>
    </source>
</reference>
<dbReference type="GO" id="GO:1990837">
    <property type="term" value="F:sequence-specific double-stranded DNA binding"/>
    <property type="evidence" value="ECO:0007669"/>
    <property type="project" value="TreeGrafter"/>
</dbReference>
<evidence type="ECO:0000259" key="5">
    <source>
        <dbReference type="PROSITE" id="PS50808"/>
    </source>
</evidence>
<keyword evidence="1" id="KW-0479">Metal-binding</keyword>
<dbReference type="Pfam" id="PF02892">
    <property type="entry name" value="zf-BED"/>
    <property type="match status" value="1"/>
</dbReference>
<dbReference type="SUPFAM" id="SSF57667">
    <property type="entry name" value="beta-beta-alpha zinc fingers"/>
    <property type="match status" value="1"/>
</dbReference>
<feature type="domain" description="BED-type" evidence="5">
    <location>
        <begin position="62"/>
        <end position="118"/>
    </location>
</feature>
<evidence type="ECO:0000256" key="2">
    <source>
        <dbReference type="ARBA" id="ARBA00022771"/>
    </source>
</evidence>
<dbReference type="SMART" id="SM00614">
    <property type="entry name" value="ZnF_BED"/>
    <property type="match status" value="1"/>
</dbReference>
<evidence type="ECO:0000313" key="6">
    <source>
        <dbReference type="EMBL" id="KAL0420834.1"/>
    </source>
</evidence>
<dbReference type="PANTHER" id="PTHR34396">
    <property type="entry name" value="OS03G0264950 PROTEIN-RELATED"/>
    <property type="match status" value="1"/>
</dbReference>